<accession>A0AAD4QLT2</accession>
<evidence type="ECO:0000313" key="1">
    <source>
        <dbReference type="EMBL" id="KAI0300016.1"/>
    </source>
</evidence>
<organism evidence="1 2">
    <name type="scientific">Multifurca ochricompacta</name>
    <dbReference type="NCBI Taxonomy" id="376703"/>
    <lineage>
        <taxon>Eukaryota</taxon>
        <taxon>Fungi</taxon>
        <taxon>Dikarya</taxon>
        <taxon>Basidiomycota</taxon>
        <taxon>Agaricomycotina</taxon>
        <taxon>Agaricomycetes</taxon>
        <taxon>Russulales</taxon>
        <taxon>Russulaceae</taxon>
        <taxon>Multifurca</taxon>
    </lineage>
</organism>
<proteinExistence type="predicted"/>
<dbReference type="AlphaFoldDB" id="A0AAD4QLT2"/>
<gene>
    <name evidence="1" type="ORF">B0F90DRAFT_570947</name>
</gene>
<comment type="caution">
    <text evidence="1">The sequence shown here is derived from an EMBL/GenBank/DDBJ whole genome shotgun (WGS) entry which is preliminary data.</text>
</comment>
<dbReference type="Proteomes" id="UP001203297">
    <property type="component" value="Unassembled WGS sequence"/>
</dbReference>
<protein>
    <submittedName>
        <fullName evidence="1">Uncharacterized protein</fullName>
    </submittedName>
</protein>
<sequence length="246" mass="28446">MAQAKRKDNQSLGFFNRIRERRGTNISEDVLRKPTLAVNFVLFGSEFLPDPKPLVVRQLLPAKPRSSEILWNFSRYKDNRRVTLRQNPHFYLRLPTSVDAYGIGFSERFALKDFPLKENETVYVLVDKPGLCRVYLEAEKRTRTFGNVWMPKGVMIFKDINGKLESEQVVGKDIHDPQELFRRYEHTSPVVPASPSLTSPTHWIPVQDSHLRDWKPLIRETLNSPNISVRIRVGQMVHPVAPESKG</sequence>
<evidence type="ECO:0000313" key="2">
    <source>
        <dbReference type="Proteomes" id="UP001203297"/>
    </source>
</evidence>
<reference evidence="1" key="1">
    <citation type="journal article" date="2022" name="New Phytol.">
        <title>Evolutionary transition to the ectomycorrhizal habit in the genomes of a hyperdiverse lineage of mushroom-forming fungi.</title>
        <authorList>
            <person name="Looney B."/>
            <person name="Miyauchi S."/>
            <person name="Morin E."/>
            <person name="Drula E."/>
            <person name="Courty P.E."/>
            <person name="Kohler A."/>
            <person name="Kuo A."/>
            <person name="LaButti K."/>
            <person name="Pangilinan J."/>
            <person name="Lipzen A."/>
            <person name="Riley R."/>
            <person name="Andreopoulos W."/>
            <person name="He G."/>
            <person name="Johnson J."/>
            <person name="Nolan M."/>
            <person name="Tritt A."/>
            <person name="Barry K.W."/>
            <person name="Grigoriev I.V."/>
            <person name="Nagy L.G."/>
            <person name="Hibbett D."/>
            <person name="Henrissat B."/>
            <person name="Matheny P.B."/>
            <person name="Labbe J."/>
            <person name="Martin F.M."/>
        </authorList>
    </citation>
    <scope>NUCLEOTIDE SEQUENCE</scope>
    <source>
        <strain evidence="1">BPL690</strain>
    </source>
</reference>
<keyword evidence="2" id="KW-1185">Reference proteome</keyword>
<name>A0AAD4QLT2_9AGAM</name>
<dbReference type="EMBL" id="WTXG01000020">
    <property type="protein sequence ID" value="KAI0300016.1"/>
    <property type="molecule type" value="Genomic_DNA"/>
</dbReference>